<evidence type="ECO:0000313" key="2">
    <source>
        <dbReference type="EMBL" id="QNB46240.1"/>
    </source>
</evidence>
<dbReference type="CDD" id="cd00657">
    <property type="entry name" value="Ferritin_like"/>
    <property type="match status" value="1"/>
</dbReference>
<proteinExistence type="predicted"/>
<dbReference type="Gene3D" id="1.20.1260.10">
    <property type="match status" value="1"/>
</dbReference>
<dbReference type="Pfam" id="PF02915">
    <property type="entry name" value="Rubrerythrin"/>
    <property type="match status" value="1"/>
</dbReference>
<gene>
    <name evidence="2" type="ORF">BR63_07890</name>
</gene>
<protein>
    <recommendedName>
        <fullName evidence="1">Rubrerythrin diiron-binding domain-containing protein</fullName>
    </recommendedName>
</protein>
<keyword evidence="3" id="KW-1185">Reference proteome</keyword>
<dbReference type="SUPFAM" id="SSF47240">
    <property type="entry name" value="Ferritin-like"/>
    <property type="match status" value="1"/>
</dbReference>
<dbReference type="GO" id="GO:0016491">
    <property type="term" value="F:oxidoreductase activity"/>
    <property type="evidence" value="ECO:0007669"/>
    <property type="project" value="InterPro"/>
</dbReference>
<dbReference type="Proteomes" id="UP000515847">
    <property type="component" value="Chromosome"/>
</dbReference>
<dbReference type="InterPro" id="IPR012347">
    <property type="entry name" value="Ferritin-like"/>
</dbReference>
<evidence type="ECO:0000313" key="3">
    <source>
        <dbReference type="Proteomes" id="UP000515847"/>
    </source>
</evidence>
<dbReference type="AlphaFoldDB" id="A0A7G6E2D6"/>
<dbReference type="KEGG" id="tfr:BR63_07890"/>
<sequence>MLLVKLTNQTKGVLPKQHSFCQLVTLFHTKHIVYRDTIKEGVTMAHDRFTQLILESYFAEMQAHHHYMTMAQMAPTEEARHIMMMNAQDEHRHAEAFEKIYEELTGTEPRDTGMHMMPVNENMTFLDHVRMQLFDEYADFRKYKDMYLMTDNPEYRDTLFNAMHDEFRHAMLLTYLLN</sequence>
<dbReference type="InterPro" id="IPR003251">
    <property type="entry name" value="Rr_diiron-bd_dom"/>
</dbReference>
<dbReference type="GO" id="GO:0046872">
    <property type="term" value="F:metal ion binding"/>
    <property type="evidence" value="ECO:0007669"/>
    <property type="project" value="InterPro"/>
</dbReference>
<reference evidence="2 3" key="1">
    <citation type="journal article" date="2019" name="Front. Microbiol.">
        <title>Thermoanaerosceptrum fracticalcis gen. nov. sp. nov., a Novel Fumarate-Fermenting Microorganism From a Deep Fractured Carbonate Aquifer of the US Great Basin.</title>
        <authorList>
            <person name="Hamilton-Brehm S.D."/>
            <person name="Stewart L.E."/>
            <person name="Zavarin M."/>
            <person name="Caldwell M."/>
            <person name="Lawson P.A."/>
            <person name="Onstott T.C."/>
            <person name="Grzymski J."/>
            <person name="Neveux I."/>
            <person name="Lollar B.S."/>
            <person name="Russell C.E."/>
            <person name="Moser D.P."/>
        </authorList>
    </citation>
    <scope>NUCLEOTIDE SEQUENCE [LARGE SCALE GENOMIC DNA]</scope>
    <source>
        <strain evidence="2 3">DRI-13</strain>
    </source>
</reference>
<accession>A0A7G6E2D6</accession>
<dbReference type="InterPro" id="IPR009078">
    <property type="entry name" value="Ferritin-like_SF"/>
</dbReference>
<evidence type="ECO:0000259" key="1">
    <source>
        <dbReference type="Pfam" id="PF02915"/>
    </source>
</evidence>
<organism evidence="2 3">
    <name type="scientific">Thermanaerosceptrum fracticalcis</name>
    <dbReference type="NCBI Taxonomy" id="1712410"/>
    <lineage>
        <taxon>Bacteria</taxon>
        <taxon>Bacillati</taxon>
        <taxon>Bacillota</taxon>
        <taxon>Clostridia</taxon>
        <taxon>Eubacteriales</taxon>
        <taxon>Peptococcaceae</taxon>
        <taxon>Thermanaerosceptrum</taxon>
    </lineage>
</organism>
<name>A0A7G6E2D6_THEFR</name>
<feature type="domain" description="Rubrerythrin diiron-binding" evidence="1">
    <location>
        <begin position="54"/>
        <end position="174"/>
    </location>
</feature>
<dbReference type="EMBL" id="CP045798">
    <property type="protein sequence ID" value="QNB46240.1"/>
    <property type="molecule type" value="Genomic_DNA"/>
</dbReference>